<dbReference type="Proteomes" id="UP000194236">
    <property type="component" value="Unassembled WGS sequence"/>
</dbReference>
<protein>
    <submittedName>
        <fullName evidence="1">Uncharacterized protein</fullName>
    </submittedName>
</protein>
<organism evidence="1 2">
    <name type="scientific">Euroglyphus maynei</name>
    <name type="common">Mayne's house dust mite</name>
    <dbReference type="NCBI Taxonomy" id="6958"/>
    <lineage>
        <taxon>Eukaryota</taxon>
        <taxon>Metazoa</taxon>
        <taxon>Ecdysozoa</taxon>
        <taxon>Arthropoda</taxon>
        <taxon>Chelicerata</taxon>
        <taxon>Arachnida</taxon>
        <taxon>Acari</taxon>
        <taxon>Acariformes</taxon>
        <taxon>Sarcoptiformes</taxon>
        <taxon>Astigmata</taxon>
        <taxon>Psoroptidia</taxon>
        <taxon>Analgoidea</taxon>
        <taxon>Pyroglyphidae</taxon>
        <taxon>Pyroglyphinae</taxon>
        <taxon>Euroglyphus</taxon>
    </lineage>
</organism>
<dbReference type="EMBL" id="MUJZ01010088">
    <property type="protein sequence ID" value="OTF82127.1"/>
    <property type="molecule type" value="Genomic_DNA"/>
</dbReference>
<dbReference type="AlphaFoldDB" id="A0A1Y3BPX8"/>
<evidence type="ECO:0000313" key="1">
    <source>
        <dbReference type="EMBL" id="OTF82127.1"/>
    </source>
</evidence>
<reference evidence="1 2" key="1">
    <citation type="submission" date="2017-03" db="EMBL/GenBank/DDBJ databases">
        <title>Genome Survey of Euroglyphus maynei.</title>
        <authorList>
            <person name="Arlian L.G."/>
            <person name="Morgan M.S."/>
            <person name="Rider S.D."/>
        </authorList>
    </citation>
    <scope>NUCLEOTIDE SEQUENCE [LARGE SCALE GENOMIC DNA]</scope>
    <source>
        <strain evidence="1">Arlian Lab</strain>
        <tissue evidence="1">Whole body</tissue>
    </source>
</reference>
<gene>
    <name evidence="1" type="ORF">BLA29_014435</name>
</gene>
<keyword evidence="2" id="KW-1185">Reference proteome</keyword>
<comment type="caution">
    <text evidence="1">The sequence shown here is derived from an EMBL/GenBank/DDBJ whole genome shotgun (WGS) entry which is preliminary data.</text>
</comment>
<accession>A0A1Y3BPX8</accession>
<proteinExistence type="predicted"/>
<evidence type="ECO:0000313" key="2">
    <source>
        <dbReference type="Proteomes" id="UP000194236"/>
    </source>
</evidence>
<name>A0A1Y3BPX8_EURMA</name>
<sequence length="66" mass="7555">MFKYTKIYSLINRAPRFVVTKPLTTRLFKPQIESKLNLHSSSIDSNIIRCSSSLSSILNDCCSSNW</sequence>